<organism evidence="2">
    <name type="scientific">Anguilla anguilla</name>
    <name type="common">European freshwater eel</name>
    <name type="synonym">Muraena anguilla</name>
    <dbReference type="NCBI Taxonomy" id="7936"/>
    <lineage>
        <taxon>Eukaryota</taxon>
        <taxon>Metazoa</taxon>
        <taxon>Chordata</taxon>
        <taxon>Craniata</taxon>
        <taxon>Vertebrata</taxon>
        <taxon>Euteleostomi</taxon>
        <taxon>Actinopterygii</taxon>
        <taxon>Neopterygii</taxon>
        <taxon>Teleostei</taxon>
        <taxon>Anguilliformes</taxon>
        <taxon>Anguillidae</taxon>
        <taxon>Anguilla</taxon>
    </lineage>
</organism>
<keyword evidence="1" id="KW-0812">Transmembrane</keyword>
<proteinExistence type="predicted"/>
<dbReference type="EMBL" id="GBXM01011443">
    <property type="protein sequence ID" value="JAH97134.1"/>
    <property type="molecule type" value="Transcribed_RNA"/>
</dbReference>
<sequence length="107" mass="12405">MAKKGHIPRSPGHEDTNPVHTDFSCYVEAVVFMMLIESTLTPDLYTLLPCSLDTVKQKTDYRRPLYFWVMVTNVLLGFSVYAFSCSLWIVAGFHICRFQKRQMYIST</sequence>
<feature type="transmembrane region" description="Helical" evidence="1">
    <location>
        <begin position="65"/>
        <end position="91"/>
    </location>
</feature>
<dbReference type="AlphaFoldDB" id="A0A0E9X3G6"/>
<keyword evidence="1" id="KW-0472">Membrane</keyword>
<evidence type="ECO:0000313" key="2">
    <source>
        <dbReference type="EMBL" id="JAH97134.1"/>
    </source>
</evidence>
<reference evidence="2" key="1">
    <citation type="submission" date="2014-11" db="EMBL/GenBank/DDBJ databases">
        <authorList>
            <person name="Amaro Gonzalez C."/>
        </authorList>
    </citation>
    <scope>NUCLEOTIDE SEQUENCE</scope>
</reference>
<reference evidence="2" key="2">
    <citation type="journal article" date="2015" name="Fish Shellfish Immunol.">
        <title>Early steps in the European eel (Anguilla anguilla)-Vibrio vulnificus interaction in the gills: Role of the RtxA13 toxin.</title>
        <authorList>
            <person name="Callol A."/>
            <person name="Pajuelo D."/>
            <person name="Ebbesson L."/>
            <person name="Teles M."/>
            <person name="MacKenzie S."/>
            <person name="Amaro C."/>
        </authorList>
    </citation>
    <scope>NUCLEOTIDE SEQUENCE</scope>
</reference>
<keyword evidence="1" id="KW-1133">Transmembrane helix</keyword>
<protein>
    <submittedName>
        <fullName evidence="2">Uncharacterized protein</fullName>
    </submittedName>
</protein>
<evidence type="ECO:0000256" key="1">
    <source>
        <dbReference type="SAM" id="Phobius"/>
    </source>
</evidence>
<accession>A0A0E9X3G6</accession>
<name>A0A0E9X3G6_ANGAN</name>